<name>A0A5B1C9B5_9BACT</name>
<keyword evidence="2" id="KW-1185">Reference proteome</keyword>
<accession>A0A5B1C9B5</accession>
<dbReference type="Proteomes" id="UP000322699">
    <property type="component" value="Unassembled WGS sequence"/>
</dbReference>
<evidence type="ECO:0000313" key="2">
    <source>
        <dbReference type="Proteomes" id="UP000322699"/>
    </source>
</evidence>
<organism evidence="1 2">
    <name type="scientific">Rubripirellula obstinata</name>
    <dbReference type="NCBI Taxonomy" id="406547"/>
    <lineage>
        <taxon>Bacteria</taxon>
        <taxon>Pseudomonadati</taxon>
        <taxon>Planctomycetota</taxon>
        <taxon>Planctomycetia</taxon>
        <taxon>Pirellulales</taxon>
        <taxon>Pirellulaceae</taxon>
        <taxon>Rubripirellula</taxon>
    </lineage>
</organism>
<evidence type="ECO:0000313" key="1">
    <source>
        <dbReference type="EMBL" id="KAA1257717.1"/>
    </source>
</evidence>
<gene>
    <name evidence="1" type="ORF">LF1_02060</name>
</gene>
<dbReference type="EMBL" id="VRLW01000001">
    <property type="protein sequence ID" value="KAA1257717.1"/>
    <property type="molecule type" value="Genomic_DNA"/>
</dbReference>
<comment type="caution">
    <text evidence="1">The sequence shown here is derived from an EMBL/GenBank/DDBJ whole genome shotgun (WGS) entry which is preliminary data.</text>
</comment>
<reference evidence="1 2" key="1">
    <citation type="submission" date="2019-08" db="EMBL/GenBank/DDBJ databases">
        <title>Deep-cultivation of Planctomycetes and their phenomic and genomic characterization uncovers novel biology.</title>
        <authorList>
            <person name="Wiegand S."/>
            <person name="Jogler M."/>
            <person name="Boedeker C."/>
            <person name="Pinto D."/>
            <person name="Vollmers J."/>
            <person name="Rivas-Marin E."/>
            <person name="Kohn T."/>
            <person name="Peeters S.H."/>
            <person name="Heuer A."/>
            <person name="Rast P."/>
            <person name="Oberbeckmann S."/>
            <person name="Bunk B."/>
            <person name="Jeske O."/>
            <person name="Meyerdierks A."/>
            <person name="Storesund J.E."/>
            <person name="Kallscheuer N."/>
            <person name="Luecker S."/>
            <person name="Lage O.M."/>
            <person name="Pohl T."/>
            <person name="Merkel B.J."/>
            <person name="Hornburger P."/>
            <person name="Mueller R.-W."/>
            <person name="Bruemmer F."/>
            <person name="Labrenz M."/>
            <person name="Spormann A.M."/>
            <person name="Op Den Camp H."/>
            <person name="Overmann J."/>
            <person name="Amann R."/>
            <person name="Jetten M.S.M."/>
            <person name="Mascher T."/>
            <person name="Medema M.H."/>
            <person name="Devos D.P."/>
            <person name="Kaster A.-K."/>
            <person name="Ovreas L."/>
            <person name="Rohde M."/>
            <person name="Galperin M.Y."/>
            <person name="Jogler C."/>
        </authorList>
    </citation>
    <scope>NUCLEOTIDE SEQUENCE [LARGE SCALE GENOMIC DNA]</scope>
    <source>
        <strain evidence="1 2">LF1</strain>
    </source>
</reference>
<sequence length="71" mass="7806">MHGPGGHATYRCVCYCLSIVSVLEGYVKKVAWAPGPCSNLLMINCLRSHDTRPGGPCYFGQIVYESLRLES</sequence>
<protein>
    <submittedName>
        <fullName evidence="1">Uncharacterized protein</fullName>
    </submittedName>
</protein>
<dbReference type="AlphaFoldDB" id="A0A5B1C9B5"/>
<proteinExistence type="predicted"/>